<dbReference type="Pfam" id="PF00581">
    <property type="entry name" value="Rhodanese"/>
    <property type="match status" value="1"/>
</dbReference>
<evidence type="ECO:0000313" key="3">
    <source>
        <dbReference type="Proteomes" id="UP000620266"/>
    </source>
</evidence>
<dbReference type="AlphaFoldDB" id="A0A8J2UP38"/>
<dbReference type="PROSITE" id="PS50206">
    <property type="entry name" value="RHODANESE_3"/>
    <property type="match status" value="1"/>
</dbReference>
<dbReference type="Gene3D" id="3.40.250.10">
    <property type="entry name" value="Rhodanese-like domain"/>
    <property type="match status" value="1"/>
</dbReference>
<accession>A0A8J2UP38</accession>
<organism evidence="2 3">
    <name type="scientific">Oxalicibacterium flavum</name>
    <dbReference type="NCBI Taxonomy" id="179467"/>
    <lineage>
        <taxon>Bacteria</taxon>
        <taxon>Pseudomonadati</taxon>
        <taxon>Pseudomonadota</taxon>
        <taxon>Betaproteobacteria</taxon>
        <taxon>Burkholderiales</taxon>
        <taxon>Oxalobacteraceae</taxon>
        <taxon>Oxalicibacterium</taxon>
    </lineage>
</organism>
<dbReference type="SUPFAM" id="SSF52821">
    <property type="entry name" value="Rhodanese/Cell cycle control phosphatase"/>
    <property type="match status" value="1"/>
</dbReference>
<reference evidence="2" key="2">
    <citation type="submission" date="2020-09" db="EMBL/GenBank/DDBJ databases">
        <authorList>
            <person name="Sun Q."/>
            <person name="Sedlacek I."/>
        </authorList>
    </citation>
    <scope>NUCLEOTIDE SEQUENCE</scope>
    <source>
        <strain evidence="2">CCM 7086</strain>
    </source>
</reference>
<proteinExistence type="predicted"/>
<comment type="caution">
    <text evidence="2">The sequence shown here is derived from an EMBL/GenBank/DDBJ whole genome shotgun (WGS) entry which is preliminary data.</text>
</comment>
<feature type="domain" description="Rhodanese" evidence="1">
    <location>
        <begin position="35"/>
        <end position="138"/>
    </location>
</feature>
<protein>
    <recommendedName>
        <fullName evidence="1">Rhodanese domain-containing protein</fullName>
    </recommendedName>
</protein>
<sequence>MSNDILDAGRARGRHDNLPYAGALTPQESHALLLADPRVKLIDVRTDAERDWIGKPAIAPEQQFAVQWNLYPGGARNPDFLQQLEQVAGKDDVLLFLCRGAVRSKGAAKLAAENGYVNSFDVLEGFEGGKDANGHRNNVDGWRKAGLPWIGA</sequence>
<name>A0A8J2UP38_9BURK</name>
<dbReference type="CDD" id="cd01522">
    <property type="entry name" value="RHOD_1"/>
    <property type="match status" value="1"/>
</dbReference>
<evidence type="ECO:0000259" key="1">
    <source>
        <dbReference type="PROSITE" id="PS50206"/>
    </source>
</evidence>
<dbReference type="InterPro" id="IPR036873">
    <property type="entry name" value="Rhodanese-like_dom_sf"/>
</dbReference>
<dbReference type="EMBL" id="BMCG01000003">
    <property type="protein sequence ID" value="GGC10706.1"/>
    <property type="molecule type" value="Genomic_DNA"/>
</dbReference>
<dbReference type="RefSeq" id="WP_188396038.1">
    <property type="nucleotide sequence ID" value="NZ_BMCG01000003.1"/>
</dbReference>
<dbReference type="Proteomes" id="UP000620266">
    <property type="component" value="Unassembled WGS sequence"/>
</dbReference>
<dbReference type="InterPro" id="IPR001763">
    <property type="entry name" value="Rhodanese-like_dom"/>
</dbReference>
<gene>
    <name evidence="2" type="ORF">GCM10007205_19790</name>
</gene>
<keyword evidence="3" id="KW-1185">Reference proteome</keyword>
<evidence type="ECO:0000313" key="2">
    <source>
        <dbReference type="EMBL" id="GGC10706.1"/>
    </source>
</evidence>
<reference evidence="2" key="1">
    <citation type="journal article" date="2014" name="Int. J. Syst. Evol. Microbiol.">
        <title>Complete genome sequence of Corynebacterium casei LMG S-19264T (=DSM 44701T), isolated from a smear-ripened cheese.</title>
        <authorList>
            <consortium name="US DOE Joint Genome Institute (JGI-PGF)"/>
            <person name="Walter F."/>
            <person name="Albersmeier A."/>
            <person name="Kalinowski J."/>
            <person name="Ruckert C."/>
        </authorList>
    </citation>
    <scope>NUCLEOTIDE SEQUENCE</scope>
    <source>
        <strain evidence="2">CCM 7086</strain>
    </source>
</reference>